<accession>A0ABW1P5Z7</accession>
<dbReference type="Proteomes" id="UP001596220">
    <property type="component" value="Unassembled WGS sequence"/>
</dbReference>
<comment type="caution">
    <text evidence="2">The sequence shown here is derived from an EMBL/GenBank/DDBJ whole genome shotgun (WGS) entry which is preliminary data.</text>
</comment>
<dbReference type="RefSeq" id="WP_380637057.1">
    <property type="nucleotide sequence ID" value="NZ_JBHSQO010000014.1"/>
</dbReference>
<organism evidence="2 3">
    <name type="scientific">Saccharothrix lopnurensis</name>
    <dbReference type="NCBI Taxonomy" id="1670621"/>
    <lineage>
        <taxon>Bacteria</taxon>
        <taxon>Bacillati</taxon>
        <taxon>Actinomycetota</taxon>
        <taxon>Actinomycetes</taxon>
        <taxon>Pseudonocardiales</taxon>
        <taxon>Pseudonocardiaceae</taxon>
        <taxon>Saccharothrix</taxon>
    </lineage>
</organism>
<evidence type="ECO:0000313" key="3">
    <source>
        <dbReference type="Proteomes" id="UP001596220"/>
    </source>
</evidence>
<proteinExistence type="predicted"/>
<evidence type="ECO:0000256" key="1">
    <source>
        <dbReference type="SAM" id="MobiDB-lite"/>
    </source>
</evidence>
<feature type="region of interest" description="Disordered" evidence="1">
    <location>
        <begin position="375"/>
        <end position="397"/>
    </location>
</feature>
<dbReference type="EMBL" id="JBHSQO010000014">
    <property type="protein sequence ID" value="MFC6090856.1"/>
    <property type="molecule type" value="Genomic_DNA"/>
</dbReference>
<protein>
    <submittedName>
        <fullName evidence="2">Uncharacterized protein</fullName>
    </submittedName>
</protein>
<name>A0ABW1P5Z7_9PSEU</name>
<reference evidence="3" key="1">
    <citation type="journal article" date="2019" name="Int. J. Syst. Evol. Microbiol.">
        <title>The Global Catalogue of Microorganisms (GCM) 10K type strain sequencing project: providing services to taxonomists for standard genome sequencing and annotation.</title>
        <authorList>
            <consortium name="The Broad Institute Genomics Platform"/>
            <consortium name="The Broad Institute Genome Sequencing Center for Infectious Disease"/>
            <person name="Wu L."/>
            <person name="Ma J."/>
        </authorList>
    </citation>
    <scope>NUCLEOTIDE SEQUENCE [LARGE SCALE GENOMIC DNA]</scope>
    <source>
        <strain evidence="3">CGMCC 4.7246</strain>
    </source>
</reference>
<keyword evidence="3" id="KW-1185">Reference proteome</keyword>
<evidence type="ECO:0000313" key="2">
    <source>
        <dbReference type="EMBL" id="MFC6090856.1"/>
    </source>
</evidence>
<gene>
    <name evidence="2" type="ORF">ACFP3R_16375</name>
</gene>
<sequence length="397" mass="42946">MTTRDIIAAIDAATGCQQCTGPLGDSPSADFCSATCQADWSAARTTPLDGYVEPDDLPAHVANTVELHSAETCTLCAEGAPAAHRWLPDTMWGSLVARAAQFRGSPFPEVDDVDTVRIRPGTNPFADRLRATLDAAMLERGRWWEASNVVRVWPGIATIRDDVFEVSTPFGSDASPAEQLATLINRGQVFTAPAGTPPPDGEPGEPWVPAELWERSRVPWPTFRLTGQPAVPLALVVDELPRANFEVRSDGSMSVVSVAPGIALAELRHPDGETVRVVGVDPSGHVIVSAGPHHVVCTEHVVDSRQAVPDVMPFEEHLGAGFARFADRVEATARVIGPVMADAFRMAVRALDQLAPLLHDQPPTEPRARALWLRQHRGTGPQRQQRAPRTINARRSR</sequence>